<dbReference type="Pfam" id="PF00128">
    <property type="entry name" value="Alpha-amylase"/>
    <property type="match status" value="1"/>
</dbReference>
<evidence type="ECO:0000313" key="4">
    <source>
        <dbReference type="Proteomes" id="UP000735592"/>
    </source>
</evidence>
<evidence type="ECO:0000259" key="2">
    <source>
        <dbReference type="SMART" id="SM00642"/>
    </source>
</evidence>
<organism evidence="3 4">
    <name type="scientific">Pseudoduganella danionis</name>
    <dbReference type="NCBI Taxonomy" id="1890295"/>
    <lineage>
        <taxon>Bacteria</taxon>
        <taxon>Pseudomonadati</taxon>
        <taxon>Pseudomonadota</taxon>
        <taxon>Betaproteobacteria</taxon>
        <taxon>Burkholderiales</taxon>
        <taxon>Oxalobacteraceae</taxon>
        <taxon>Telluria group</taxon>
        <taxon>Pseudoduganella</taxon>
    </lineage>
</organism>
<dbReference type="InterPro" id="IPR006047">
    <property type="entry name" value="GH13_cat_dom"/>
</dbReference>
<feature type="signal peptide" evidence="1">
    <location>
        <begin position="1"/>
        <end position="24"/>
    </location>
</feature>
<dbReference type="Proteomes" id="UP000735592">
    <property type="component" value="Unassembled WGS sequence"/>
</dbReference>
<dbReference type="SMART" id="SM00642">
    <property type="entry name" value="Aamy"/>
    <property type="match status" value="1"/>
</dbReference>
<protein>
    <submittedName>
        <fullName evidence="3">Alpha-amylase</fullName>
    </submittedName>
</protein>
<sequence length="438" mass="49602">MKKLATLLPLAALLLGPVPAISHAETSTVKHPAWTRSANIYQVNVRQFSKEGTLNAVTAQLPRLKAMGVEAVWLMPIHPLGEKNRKGSLGSHYAVRDYLSVNPDYGTLDDLRKLVKQAHALGMRVMLDWVGNHTSWDNKWASEHPEWFKKNDKGEIYSVTFKNEAGEMEEWTDVIGLDFTNKALWKAMTDAMAYWVRAADIDGYRCDAAGLVPTPFWNQLRTELNKIKPVFLLAEWDQPELHEHAFDASYDWPLSNMMIKIGKGEANAADLRNFLAKPPKTYGRDAYRLEFTANHDVNSWQGTDKELYGPAYGAMAVLSYTLPGIPMIYNGQESRLEKRLEFFEKDPIEWKTYELEGFYTGLNQLKKANPALWNGAAGGPLQMLDVGNEQLFAFKREQGKNSVRVIVNLTGSPQKYKLAGDEGPAQLKPWRWRILVSE</sequence>
<dbReference type="InterPro" id="IPR017853">
    <property type="entry name" value="GH"/>
</dbReference>
<reference evidence="3 4" key="1">
    <citation type="submission" date="2019-11" db="EMBL/GenBank/DDBJ databases">
        <title>Type strains purchased from KCTC, JCM and DSMZ.</title>
        <authorList>
            <person name="Lu H."/>
        </authorList>
    </citation>
    <scope>NUCLEOTIDE SEQUENCE [LARGE SCALE GENOMIC DNA]</scope>
    <source>
        <strain evidence="3 4">DSM 103461</strain>
    </source>
</reference>
<dbReference type="RefSeq" id="WP_155436215.1">
    <property type="nucleotide sequence ID" value="NZ_JBHLXK010000002.1"/>
</dbReference>
<dbReference type="SUPFAM" id="SSF51011">
    <property type="entry name" value="Glycosyl hydrolase domain"/>
    <property type="match status" value="1"/>
</dbReference>
<dbReference type="SUPFAM" id="SSF51445">
    <property type="entry name" value="(Trans)glycosidases"/>
    <property type="match status" value="1"/>
</dbReference>
<evidence type="ECO:0000256" key="1">
    <source>
        <dbReference type="SAM" id="SignalP"/>
    </source>
</evidence>
<accession>A0ABW9STD2</accession>
<dbReference type="PANTHER" id="PTHR47786:SF2">
    <property type="entry name" value="GLYCOSYL HYDROLASE FAMILY 13 CATALYTIC DOMAIN-CONTAINING PROTEIN"/>
    <property type="match status" value="1"/>
</dbReference>
<feature type="chain" id="PRO_5046717418" evidence="1">
    <location>
        <begin position="25"/>
        <end position="438"/>
    </location>
</feature>
<dbReference type="EMBL" id="WNKW01000006">
    <property type="protein sequence ID" value="MTW34866.1"/>
    <property type="molecule type" value="Genomic_DNA"/>
</dbReference>
<dbReference type="Gene3D" id="3.20.20.80">
    <property type="entry name" value="Glycosidases"/>
    <property type="match status" value="1"/>
</dbReference>
<name>A0ABW9STD2_9BURK</name>
<dbReference type="CDD" id="cd11313">
    <property type="entry name" value="AmyAc_arch_bac_AmyA"/>
    <property type="match status" value="1"/>
</dbReference>
<gene>
    <name evidence="3" type="ORF">GM655_18855</name>
</gene>
<comment type="caution">
    <text evidence="3">The sequence shown here is derived from an EMBL/GenBank/DDBJ whole genome shotgun (WGS) entry which is preliminary data.</text>
</comment>
<evidence type="ECO:0000313" key="3">
    <source>
        <dbReference type="EMBL" id="MTW34866.1"/>
    </source>
</evidence>
<feature type="domain" description="Glycosyl hydrolase family 13 catalytic" evidence="2">
    <location>
        <begin position="42"/>
        <end position="366"/>
    </location>
</feature>
<proteinExistence type="predicted"/>
<keyword evidence="4" id="KW-1185">Reference proteome</keyword>
<dbReference type="PANTHER" id="PTHR47786">
    <property type="entry name" value="ALPHA-1,4-GLUCAN:MALTOSE-1-PHOSPHATE MALTOSYLTRANSFERASE"/>
    <property type="match status" value="1"/>
</dbReference>
<keyword evidence="1" id="KW-0732">Signal</keyword>